<evidence type="ECO:0000256" key="1">
    <source>
        <dbReference type="SAM" id="SignalP"/>
    </source>
</evidence>
<gene>
    <name evidence="3" type="ORF">H9819_00035</name>
</gene>
<comment type="caution">
    <text evidence="3">The sequence shown here is derived from an EMBL/GenBank/DDBJ whole genome shotgun (WGS) entry which is preliminary data.</text>
</comment>
<protein>
    <recommendedName>
        <fullName evidence="2">DUF5723 domain-containing protein</fullName>
    </recommendedName>
</protein>
<reference evidence="3" key="2">
    <citation type="submission" date="2021-04" db="EMBL/GenBank/DDBJ databases">
        <authorList>
            <person name="Gilroy R."/>
        </authorList>
    </citation>
    <scope>NUCLEOTIDE SEQUENCE</scope>
    <source>
        <strain evidence="3">ChiHjej12B11-24981</strain>
    </source>
</reference>
<keyword evidence="1" id="KW-0732">Signal</keyword>
<dbReference type="Gene3D" id="2.40.160.60">
    <property type="entry name" value="Outer membrane protein transport protein (OMPP1/FadL/TodX)"/>
    <property type="match status" value="1"/>
</dbReference>
<dbReference type="EMBL" id="DXCK01000001">
    <property type="protein sequence ID" value="HIZ00634.1"/>
    <property type="molecule type" value="Genomic_DNA"/>
</dbReference>
<feature type="chain" id="PRO_5039434076" description="DUF5723 domain-containing protein" evidence="1">
    <location>
        <begin position="24"/>
        <end position="456"/>
    </location>
</feature>
<dbReference type="AlphaFoldDB" id="A0A9D2A3Q4"/>
<dbReference type="InterPro" id="IPR043781">
    <property type="entry name" value="DUF5723"/>
</dbReference>
<evidence type="ECO:0000313" key="4">
    <source>
        <dbReference type="Proteomes" id="UP000824023"/>
    </source>
</evidence>
<evidence type="ECO:0000313" key="3">
    <source>
        <dbReference type="EMBL" id="HIZ00634.1"/>
    </source>
</evidence>
<sequence length="456" mass="49884">MHTSLKHVVWTLALLLVSAAGQAQFLRTSYFMDGAGKLQLNPANLPSRGYVNVPALGMFNASAYTNSLGTQDFIDMFDAGDDFWDSPSFNKNLKDMNKASISLNTDIISFGFYRKNAFWSFNIGLRTDVEGAFPRGLFDFLRDMPGDDLAEWNNQRFQFSEQELAVNAYVEVGVGYARPIGDRLTVGGKFNFLLGAGNLNLSINNVNIAANTLYNEYGDLNPDASADINIDARAEGNVEGLDLISENGYVDDVEYNNFGVSGYGAGIDLGATYRLLDNLTLSAAVLDLGFIKWSKSSSNVIQASTNEHYDAANVTEFIDRVSGGDVIDLDLLQMQEDGEKKARTTRLPTTLVLGGEYSFFNDKLSAGVLSTTRWGQVNTLSELTFSANFRPARALNLALSYSMLQSAGKSFGFGIKLGPLMVGTDYMYLGKNSRSVNGYLGLSFSMGKNRKNAWGK</sequence>
<name>A0A9D2A3Q4_9BACE</name>
<proteinExistence type="predicted"/>
<evidence type="ECO:0000259" key="2">
    <source>
        <dbReference type="Pfam" id="PF18990"/>
    </source>
</evidence>
<feature type="domain" description="DUF5723" evidence="2">
    <location>
        <begin position="42"/>
        <end position="425"/>
    </location>
</feature>
<accession>A0A9D2A3Q4</accession>
<dbReference type="Pfam" id="PF18990">
    <property type="entry name" value="DUF5723"/>
    <property type="match status" value="1"/>
</dbReference>
<dbReference type="Proteomes" id="UP000824023">
    <property type="component" value="Unassembled WGS sequence"/>
</dbReference>
<feature type="signal peptide" evidence="1">
    <location>
        <begin position="1"/>
        <end position="23"/>
    </location>
</feature>
<organism evidence="3 4">
    <name type="scientific">Candidatus Bacteroides merdipullorum</name>
    <dbReference type="NCBI Taxonomy" id="2838474"/>
    <lineage>
        <taxon>Bacteria</taxon>
        <taxon>Pseudomonadati</taxon>
        <taxon>Bacteroidota</taxon>
        <taxon>Bacteroidia</taxon>
        <taxon>Bacteroidales</taxon>
        <taxon>Bacteroidaceae</taxon>
        <taxon>Bacteroides</taxon>
    </lineage>
</organism>
<reference evidence="3" key="1">
    <citation type="journal article" date="2021" name="PeerJ">
        <title>Extensive microbial diversity within the chicken gut microbiome revealed by metagenomics and culture.</title>
        <authorList>
            <person name="Gilroy R."/>
            <person name="Ravi A."/>
            <person name="Getino M."/>
            <person name="Pursley I."/>
            <person name="Horton D.L."/>
            <person name="Alikhan N.F."/>
            <person name="Baker D."/>
            <person name="Gharbi K."/>
            <person name="Hall N."/>
            <person name="Watson M."/>
            <person name="Adriaenssens E.M."/>
            <person name="Foster-Nyarko E."/>
            <person name="Jarju S."/>
            <person name="Secka A."/>
            <person name="Antonio M."/>
            <person name="Oren A."/>
            <person name="Chaudhuri R.R."/>
            <person name="La Ragione R."/>
            <person name="Hildebrand F."/>
            <person name="Pallen M.J."/>
        </authorList>
    </citation>
    <scope>NUCLEOTIDE SEQUENCE</scope>
    <source>
        <strain evidence="3">ChiHjej12B11-24981</strain>
    </source>
</reference>